<dbReference type="Pfam" id="PF10026">
    <property type="entry name" value="DUF2268"/>
    <property type="match status" value="1"/>
</dbReference>
<organism evidence="2 3">
    <name type="scientific">Neobacillus notoginsengisoli</name>
    <dbReference type="NCBI Taxonomy" id="1578198"/>
    <lineage>
        <taxon>Bacteria</taxon>
        <taxon>Bacillati</taxon>
        <taxon>Bacillota</taxon>
        <taxon>Bacilli</taxon>
        <taxon>Bacillales</taxon>
        <taxon>Bacillaceae</taxon>
        <taxon>Neobacillus</taxon>
    </lineage>
</organism>
<protein>
    <recommendedName>
        <fullName evidence="1">DUF2268 domain-containing protein</fullName>
    </recommendedName>
</protein>
<keyword evidence="3" id="KW-1185">Reference proteome</keyword>
<dbReference type="OrthoDB" id="2449457at2"/>
<proteinExistence type="predicted"/>
<comment type="caution">
    <text evidence="2">The sequence shown here is derived from an EMBL/GenBank/DDBJ whole genome shotgun (WGS) entry which is preliminary data.</text>
</comment>
<gene>
    <name evidence="2" type="ORF">D1B31_00595</name>
</gene>
<accession>A0A417YZ66</accession>
<reference evidence="2 3" key="1">
    <citation type="journal article" date="2017" name="Int. J. Syst. Evol. Microbiol.">
        <title>Bacillus notoginsengisoli sp. nov., a novel bacterium isolated from the rhizosphere of Panax notoginseng.</title>
        <authorList>
            <person name="Zhang M.Y."/>
            <person name="Cheng J."/>
            <person name="Cai Y."/>
            <person name="Zhang T.Y."/>
            <person name="Wu Y.Y."/>
            <person name="Manikprabhu D."/>
            <person name="Li W.J."/>
            <person name="Zhang Y.X."/>
        </authorList>
    </citation>
    <scope>NUCLEOTIDE SEQUENCE [LARGE SCALE GENOMIC DNA]</scope>
    <source>
        <strain evidence="2 3">JCM 30743</strain>
    </source>
</reference>
<dbReference type="RefSeq" id="WP_118918817.1">
    <property type="nucleotide sequence ID" value="NZ_QWEG01000001.1"/>
</dbReference>
<evidence type="ECO:0000313" key="3">
    <source>
        <dbReference type="Proteomes" id="UP000284416"/>
    </source>
</evidence>
<dbReference type="AlphaFoldDB" id="A0A417YZ66"/>
<dbReference type="EMBL" id="QWEG01000001">
    <property type="protein sequence ID" value="RHW43209.1"/>
    <property type="molecule type" value="Genomic_DNA"/>
</dbReference>
<dbReference type="InterPro" id="IPR018728">
    <property type="entry name" value="DUF2268"/>
</dbReference>
<name>A0A417YZ66_9BACI</name>
<dbReference type="Proteomes" id="UP000284416">
    <property type="component" value="Unassembled WGS sequence"/>
</dbReference>
<feature type="domain" description="DUF2268" evidence="1">
    <location>
        <begin position="64"/>
        <end position="254"/>
    </location>
</feature>
<evidence type="ECO:0000259" key="1">
    <source>
        <dbReference type="Pfam" id="PF10026"/>
    </source>
</evidence>
<sequence length="262" mass="30839">MGIVRTDEWLVKDWYRPEALCERLQSHFKGKSPRDIYQELLHFGMFRRHMVNETEMRNFIKTDLWENAGKILNQYTEKWHGPDLPVFIFPAAKKGSFFHRGEPQKSGVSYPDKLFLFLPESINEKELEALFVHEYHHTCRMAALGKLAEENTLLESMIMEGLAEYAVFHECGPEYLGEWCTLYGEEGLGKFWKQLLRNNLNKKKTDKIHNLLLYGGKGVPRLLGYSYGFYLVDTYYKRKDFFIKSSFEISAKPFVLTEKHTN</sequence>
<evidence type="ECO:0000313" key="2">
    <source>
        <dbReference type="EMBL" id="RHW43209.1"/>
    </source>
</evidence>